<dbReference type="Gene3D" id="3.20.20.30">
    <property type="entry name" value="Luciferase-like domain"/>
    <property type="match status" value="1"/>
</dbReference>
<keyword evidence="3" id="KW-0560">Oxidoreductase</keyword>
<dbReference type="PANTHER" id="PTHR30011">
    <property type="entry name" value="ALKANESULFONATE MONOOXYGENASE-RELATED"/>
    <property type="match status" value="1"/>
</dbReference>
<dbReference type="SUPFAM" id="SSF51679">
    <property type="entry name" value="Bacterial luciferase-like"/>
    <property type="match status" value="1"/>
</dbReference>
<keyword evidence="1" id="KW-0285">Flavoprotein</keyword>
<dbReference type="RefSeq" id="WP_330094863.1">
    <property type="nucleotide sequence ID" value="NZ_JAUZMY010000041.1"/>
</dbReference>
<comment type="similarity">
    <text evidence="5">Belongs to the NtaA/SnaA/DszA monooxygenase family.</text>
</comment>
<dbReference type="InterPro" id="IPR011251">
    <property type="entry name" value="Luciferase-like_dom"/>
</dbReference>
<gene>
    <name evidence="7" type="ORF">Q8791_28150</name>
</gene>
<evidence type="ECO:0000313" key="7">
    <source>
        <dbReference type="EMBL" id="MEE2041102.1"/>
    </source>
</evidence>
<dbReference type="Proteomes" id="UP001356095">
    <property type="component" value="Unassembled WGS sequence"/>
</dbReference>
<evidence type="ECO:0000256" key="3">
    <source>
        <dbReference type="ARBA" id="ARBA00023002"/>
    </source>
</evidence>
<dbReference type="Pfam" id="PF00296">
    <property type="entry name" value="Bac_luciferase"/>
    <property type="match status" value="1"/>
</dbReference>
<keyword evidence="2" id="KW-0288">FMN</keyword>
<evidence type="ECO:0000256" key="5">
    <source>
        <dbReference type="ARBA" id="ARBA00033748"/>
    </source>
</evidence>
<dbReference type="PIRSF" id="PIRSF000337">
    <property type="entry name" value="NTA_MOA"/>
    <property type="match status" value="1"/>
</dbReference>
<evidence type="ECO:0000256" key="2">
    <source>
        <dbReference type="ARBA" id="ARBA00022643"/>
    </source>
</evidence>
<comment type="caution">
    <text evidence="7">The sequence shown here is derived from an EMBL/GenBank/DDBJ whole genome shotgun (WGS) entry which is preliminary data.</text>
</comment>
<organism evidence="7 8">
    <name type="scientific">Nocardiopsis codii</name>
    <dbReference type="NCBI Taxonomy" id="3065942"/>
    <lineage>
        <taxon>Bacteria</taxon>
        <taxon>Bacillati</taxon>
        <taxon>Actinomycetota</taxon>
        <taxon>Actinomycetes</taxon>
        <taxon>Streptosporangiales</taxon>
        <taxon>Nocardiopsidaceae</taxon>
        <taxon>Nocardiopsis</taxon>
    </lineage>
</organism>
<protein>
    <submittedName>
        <fullName evidence="7">LLM class flavin-dependent oxidoreductase</fullName>
    </submittedName>
</protein>
<dbReference type="PANTHER" id="PTHR30011:SF16">
    <property type="entry name" value="C2H2 FINGER DOMAIN TRANSCRIPTION FACTOR (EUROFUNG)-RELATED"/>
    <property type="match status" value="1"/>
</dbReference>
<dbReference type="InterPro" id="IPR051260">
    <property type="entry name" value="Diverse_substr_monoxygenases"/>
</dbReference>
<feature type="domain" description="Luciferase-like" evidence="6">
    <location>
        <begin position="20"/>
        <end position="254"/>
    </location>
</feature>
<evidence type="ECO:0000256" key="1">
    <source>
        <dbReference type="ARBA" id="ARBA00022630"/>
    </source>
</evidence>
<evidence type="ECO:0000256" key="4">
    <source>
        <dbReference type="ARBA" id="ARBA00023033"/>
    </source>
</evidence>
<dbReference type="EMBL" id="JAUZMY010000041">
    <property type="protein sequence ID" value="MEE2041102.1"/>
    <property type="molecule type" value="Genomic_DNA"/>
</dbReference>
<keyword evidence="8" id="KW-1185">Reference proteome</keyword>
<proteinExistence type="inferred from homology"/>
<evidence type="ECO:0000259" key="6">
    <source>
        <dbReference type="Pfam" id="PF00296"/>
    </source>
</evidence>
<reference evidence="7 8" key="1">
    <citation type="submission" date="2023-08" db="EMBL/GenBank/DDBJ databases">
        <authorList>
            <person name="Girao M."/>
            <person name="Carvalho M.F."/>
        </authorList>
    </citation>
    <scope>NUCLEOTIDE SEQUENCE [LARGE SCALE GENOMIC DNA]</scope>
    <source>
        <strain evidence="7 8">CT-R113</strain>
    </source>
</reference>
<name>A0ABU7KFW2_9ACTN</name>
<dbReference type="InterPro" id="IPR016215">
    <property type="entry name" value="NTA_MOA"/>
</dbReference>
<evidence type="ECO:0000313" key="8">
    <source>
        <dbReference type="Proteomes" id="UP001356095"/>
    </source>
</evidence>
<dbReference type="InterPro" id="IPR036661">
    <property type="entry name" value="Luciferase-like_sf"/>
</dbReference>
<keyword evidence="4" id="KW-0503">Monooxygenase</keyword>
<sequence>MPYPLHIGAAVDGVGNPFSAPAYAAAARLAEEAALDFVTLDDSLTGADRPDALLTLAAVAPLTSRIGLVPTVTTTHTEPFHVSKAVASLDHASLGRAGWRVEVSRTESDARAFGRRGVADDAALWAEAEAVADVASRLWDSWQDDAEIRDTATGRFVDRERLHYVDFEGPGWSVRGPSITPRPPQGHPLVVVRADGEPALHAAATVADVVLVAPSTLGGARASRDRVREAVAAAGRDPDRVAVLADVNLFLATDRPGPSRVLPGLTHTGSPGALAETILEWGRVVDGFTVRPASVTADLPVFTERVLPLLRESGAFREEYAEDTLRARFGLPRPANRYAPA</sequence>
<accession>A0ABU7KFW2</accession>